<evidence type="ECO:0000256" key="3">
    <source>
        <dbReference type="ARBA" id="ARBA00022723"/>
    </source>
</evidence>
<dbReference type="CDD" id="cd00840">
    <property type="entry name" value="MPP_Mre11_N"/>
    <property type="match status" value="1"/>
</dbReference>
<evidence type="ECO:0000256" key="10">
    <source>
        <dbReference type="ARBA" id="ARBA00055197"/>
    </source>
</evidence>
<dbReference type="HAMAP" id="MF_02044">
    <property type="entry name" value="Mre11"/>
    <property type="match status" value="1"/>
</dbReference>
<dbReference type="InterPro" id="IPR055244">
    <property type="entry name" value="Mre11_C_arc"/>
</dbReference>
<evidence type="ECO:0000256" key="6">
    <source>
        <dbReference type="ARBA" id="ARBA00022801"/>
    </source>
</evidence>
<keyword evidence="7 13" id="KW-0269">Exonuclease</keyword>
<keyword evidence="8 13" id="KW-0234">DNA repair</keyword>
<protein>
    <recommendedName>
        <fullName evidence="12 13">DNA double-strand break repair protein Mre11</fullName>
        <ecNumber evidence="13">3.1.-.-</ecNumber>
    </recommendedName>
</protein>
<dbReference type="SUPFAM" id="SSF56300">
    <property type="entry name" value="Metallo-dependent phosphatases"/>
    <property type="match status" value="1"/>
</dbReference>
<comment type="subunit">
    <text evidence="11">Homodimer. Forms a heterotetramer composed of two Mre11 subunits and two Rad50 subunits. Homodimerization facilitates DNA binding.</text>
</comment>
<feature type="binding site" evidence="13">
    <location>
        <position position="10"/>
    </location>
    <ligand>
        <name>Mn(2+)</name>
        <dbReference type="ChEBI" id="CHEBI:29035"/>
        <label>1</label>
    </ligand>
</feature>
<feature type="binding site" evidence="13">
    <location>
        <position position="8"/>
    </location>
    <ligand>
        <name>Mn(2+)</name>
        <dbReference type="ChEBI" id="CHEBI:29035"/>
        <label>1</label>
    </ligand>
</feature>
<feature type="active site" description="Proton donor" evidence="13">
    <location>
        <position position="85"/>
    </location>
</feature>
<evidence type="ECO:0000313" key="16">
    <source>
        <dbReference type="EMBL" id="HII59547.1"/>
    </source>
</evidence>
<feature type="binding site" evidence="13">
    <location>
        <position position="84"/>
    </location>
    <ligand>
        <name>Mn(2+)</name>
        <dbReference type="ChEBI" id="CHEBI:29035"/>
        <label>2</label>
    </ligand>
</feature>
<dbReference type="OMA" id="NHLGYRQ"/>
<reference evidence="16" key="1">
    <citation type="journal article" date="2020" name="bioRxiv">
        <title>A rank-normalized archaeal taxonomy based on genome phylogeny resolves widespread incomplete and uneven classifications.</title>
        <authorList>
            <person name="Rinke C."/>
            <person name="Chuvochina M."/>
            <person name="Mussig A.J."/>
            <person name="Chaumeil P.-A."/>
            <person name="Waite D.W."/>
            <person name="Whitman W.B."/>
            <person name="Parks D.H."/>
            <person name="Hugenholtz P."/>
        </authorList>
    </citation>
    <scope>NUCLEOTIDE SEQUENCE</scope>
    <source>
        <strain evidence="16">UBA8849</strain>
    </source>
</reference>
<evidence type="ECO:0000256" key="5">
    <source>
        <dbReference type="ARBA" id="ARBA00022763"/>
    </source>
</evidence>
<keyword evidence="2 13" id="KW-0540">Nuclease</keyword>
<comment type="similarity">
    <text evidence="1 13">Belongs to the MRE11/RAD32 family.</text>
</comment>
<feature type="binding site" evidence="13">
    <location>
        <position position="186"/>
    </location>
    <ligand>
        <name>Mn(2+)</name>
        <dbReference type="ChEBI" id="CHEBI:29035"/>
        <label>2</label>
    </ligand>
</feature>
<feature type="binding site" evidence="13">
    <location>
        <position position="188"/>
    </location>
    <ligand>
        <name>Mn(2+)</name>
        <dbReference type="ChEBI" id="CHEBI:29035"/>
        <label>1</label>
    </ligand>
</feature>
<dbReference type="InterPro" id="IPR029052">
    <property type="entry name" value="Metallo-depent_PP-like"/>
</dbReference>
<evidence type="ECO:0000256" key="9">
    <source>
        <dbReference type="ARBA" id="ARBA00023211"/>
    </source>
</evidence>
<dbReference type="GO" id="GO:0042802">
    <property type="term" value="F:identical protein binding"/>
    <property type="evidence" value="ECO:0007669"/>
    <property type="project" value="UniProtKB-ARBA"/>
</dbReference>
<comment type="function">
    <text evidence="10 13">Part of the Rad50/Mre11 complex, which is involved in the early steps of DNA double-strand break (DSB) repair. The complex may facilitate opening of the processed DNA ends to aid in the recruitment of HerA and NurA. Mre11 binds to DSB ends and has both double-stranded 3'-5' exonuclease activity and single-stranded endonuclease activity.</text>
</comment>
<dbReference type="AlphaFoldDB" id="A0A832SK94"/>
<feature type="domain" description="DNA double-strand break repair protein Mre11 C-terminal Rad50-binding" evidence="15">
    <location>
        <begin position="321"/>
        <end position="364"/>
    </location>
</feature>
<comment type="activity regulation">
    <text evidence="13">Nuclease activity is regulated by Rad50.</text>
</comment>
<evidence type="ECO:0000256" key="4">
    <source>
        <dbReference type="ARBA" id="ARBA00022759"/>
    </source>
</evidence>
<comment type="cofactor">
    <cofactor evidence="13">
        <name>Mn(2+)</name>
        <dbReference type="ChEBI" id="CHEBI:29035"/>
    </cofactor>
    <text evidence="13">Binds 2 manganese ions per subunit.</text>
</comment>
<dbReference type="GO" id="GO:0000403">
    <property type="term" value="F:Y-form DNA binding"/>
    <property type="evidence" value="ECO:0007669"/>
    <property type="project" value="UniProtKB-UniRule"/>
</dbReference>
<dbReference type="EMBL" id="DUJR01000015">
    <property type="protein sequence ID" value="HII59547.1"/>
    <property type="molecule type" value="Genomic_DNA"/>
</dbReference>
<evidence type="ECO:0000313" key="17">
    <source>
        <dbReference type="Proteomes" id="UP000645676"/>
    </source>
</evidence>
<comment type="caution">
    <text evidence="16">The sequence shown here is derived from an EMBL/GenBank/DDBJ whole genome shotgun (WGS) entry which is preliminary data.</text>
</comment>
<dbReference type="RefSeq" id="WP_010870840.1">
    <property type="nucleotide sequence ID" value="NC_000909.1"/>
</dbReference>
<feature type="binding site" evidence="13">
    <location>
        <position position="49"/>
    </location>
    <ligand>
        <name>Mn(2+)</name>
        <dbReference type="ChEBI" id="CHEBI:29035"/>
        <label>2</label>
    </ligand>
</feature>
<dbReference type="Pfam" id="PF00149">
    <property type="entry name" value="Metallophos"/>
    <property type="match status" value="1"/>
</dbReference>
<dbReference type="Gene3D" id="6.10.10.50">
    <property type="entry name" value="Mre11, C-terminal domain-like"/>
    <property type="match status" value="1"/>
</dbReference>
<dbReference type="PANTHER" id="PTHR30337">
    <property type="entry name" value="COMPONENT OF ATP-DEPENDENT DSDNA EXONUCLEASE"/>
    <property type="match status" value="1"/>
</dbReference>
<dbReference type="Pfam" id="PF22226">
    <property type="entry name" value="Mre11_C"/>
    <property type="match status" value="1"/>
</dbReference>
<keyword evidence="4 13" id="KW-0255">Endonuclease</keyword>
<evidence type="ECO:0000256" key="11">
    <source>
        <dbReference type="ARBA" id="ARBA00062374"/>
    </source>
</evidence>
<evidence type="ECO:0000256" key="2">
    <source>
        <dbReference type="ARBA" id="ARBA00022722"/>
    </source>
</evidence>
<evidence type="ECO:0000259" key="14">
    <source>
        <dbReference type="Pfam" id="PF00149"/>
    </source>
</evidence>
<dbReference type="Gene3D" id="3.60.21.10">
    <property type="match status" value="1"/>
</dbReference>
<dbReference type="FunFam" id="3.60.21.10:FF:000238">
    <property type="entry name" value="DNA double-strand break repair protein Mre11"/>
    <property type="match status" value="1"/>
</dbReference>
<keyword evidence="3 13" id="KW-0479">Metal-binding</keyword>
<dbReference type="InterPro" id="IPR032885">
    <property type="entry name" value="Mre11_archaea-type"/>
</dbReference>
<keyword evidence="6 13" id="KW-0378">Hydrolase</keyword>
<dbReference type="Gene3D" id="3.30.160.600">
    <property type="match status" value="1"/>
</dbReference>
<feature type="binding site" evidence="13">
    <location>
        <position position="158"/>
    </location>
    <ligand>
        <name>Mn(2+)</name>
        <dbReference type="ChEBI" id="CHEBI:29035"/>
        <label>2</label>
    </ligand>
</feature>
<keyword evidence="5 13" id="KW-0227">DNA damage</keyword>
<dbReference type="InterPro" id="IPR004843">
    <property type="entry name" value="Calcineurin-like_PHP"/>
</dbReference>
<evidence type="ECO:0000259" key="15">
    <source>
        <dbReference type="Pfam" id="PF22226"/>
    </source>
</evidence>
<dbReference type="GO" id="GO:0008408">
    <property type="term" value="F:3'-5' exonuclease activity"/>
    <property type="evidence" value="ECO:0007669"/>
    <property type="project" value="UniProtKB-UniRule"/>
</dbReference>
<dbReference type="GO" id="GO:0006302">
    <property type="term" value="P:double-strand break repair"/>
    <property type="evidence" value="ECO:0007669"/>
    <property type="project" value="UniProtKB-UniRule"/>
</dbReference>
<dbReference type="Proteomes" id="UP000645676">
    <property type="component" value="Unassembled WGS sequence"/>
</dbReference>
<feature type="domain" description="Calcineurin-like phosphoesterase" evidence="14">
    <location>
        <begin position="1"/>
        <end position="189"/>
    </location>
</feature>
<evidence type="ECO:0000256" key="12">
    <source>
        <dbReference type="ARBA" id="ARBA00069386"/>
    </source>
</evidence>
<proteinExistence type="inferred from homology"/>
<organism evidence="16 17">
    <name type="scientific">Methanocaldococcus jannaschii</name>
    <dbReference type="NCBI Taxonomy" id="2190"/>
    <lineage>
        <taxon>Archaea</taxon>
        <taxon>Methanobacteriati</taxon>
        <taxon>Methanobacteriota</taxon>
        <taxon>Methanomada group</taxon>
        <taxon>Methanococci</taxon>
        <taxon>Methanococcales</taxon>
        <taxon>Methanocaldococcaceae</taxon>
        <taxon>Methanocaldococcus</taxon>
    </lineage>
</organism>
<dbReference type="GO" id="GO:0030145">
    <property type="term" value="F:manganese ion binding"/>
    <property type="evidence" value="ECO:0007669"/>
    <property type="project" value="UniProtKB-UniRule"/>
</dbReference>
<sequence length="366" mass="43132">MMFVHIADNHLGYRQYNLDDREKDIYDSFKLCIKKILEIKPDVVLHSGDLFNDLRPPVKALRIAMQAFKKLHENNIKVYIVAGNHEMPRRLGEESPLALLKDYVKILDGKDVINVNGEEIFICGTYYHKKSKREEMLDKLKNFESEAKNYKKKILMLHQGINPYIPLDYELEHFDLPKFSYYALGHIHKRILERFNDGILAYSGSTEIIYRNEYEDYKKEGKGFYLVDFSGNDLDISDIEKIDIECREFVEVNIKDKKSFNEAVNKIERCKNKPVVFGKIKREFKPWFDTLKDKILINKAIIVDDEFIDMPDNVDIESLNIKELLVDYANRQGIDGDLVLSLYKALLNNENWKELLDEYYNTKFRG</sequence>
<dbReference type="InterPro" id="IPR041796">
    <property type="entry name" value="Mre11_N"/>
</dbReference>
<evidence type="ECO:0000256" key="1">
    <source>
        <dbReference type="ARBA" id="ARBA00009028"/>
    </source>
</evidence>
<dbReference type="InterPro" id="IPR050535">
    <property type="entry name" value="DNA_Repair-Maintenance_Comp"/>
</dbReference>
<dbReference type="GO" id="GO:0045027">
    <property type="term" value="F:DNA end binding"/>
    <property type="evidence" value="ECO:0007669"/>
    <property type="project" value="UniProtKB-UniRule"/>
</dbReference>
<dbReference type="SMR" id="A0A832SK94"/>
<keyword evidence="9 13" id="KW-0464">Manganese</keyword>
<dbReference type="EC" id="3.1.-.-" evidence="13"/>
<accession>A0A832SK94</accession>
<evidence type="ECO:0000256" key="7">
    <source>
        <dbReference type="ARBA" id="ARBA00022839"/>
    </source>
</evidence>
<gene>
    <name evidence="13" type="primary">mre11</name>
    <name evidence="16" type="ORF">HA335_03040</name>
</gene>
<name>A0A832SK94_9EURY</name>
<dbReference type="PANTHER" id="PTHR30337:SF0">
    <property type="entry name" value="NUCLEASE SBCCD SUBUNIT D"/>
    <property type="match status" value="1"/>
</dbReference>
<dbReference type="GO" id="GO:0004519">
    <property type="term" value="F:endonuclease activity"/>
    <property type="evidence" value="ECO:0007669"/>
    <property type="project" value="UniProtKB-UniRule"/>
</dbReference>
<feature type="binding site" evidence="13">
    <location>
        <position position="49"/>
    </location>
    <ligand>
        <name>Mn(2+)</name>
        <dbReference type="ChEBI" id="CHEBI:29035"/>
        <label>1</label>
    </ligand>
</feature>
<evidence type="ECO:0000256" key="13">
    <source>
        <dbReference type="HAMAP-Rule" id="MF_02044"/>
    </source>
</evidence>
<evidence type="ECO:0000256" key="8">
    <source>
        <dbReference type="ARBA" id="ARBA00023204"/>
    </source>
</evidence>